<dbReference type="PANTHER" id="PTHR13288">
    <property type="entry name" value="SPLICING FACTOR 45 SPF45"/>
    <property type="match status" value="1"/>
</dbReference>
<evidence type="ECO:0000313" key="3">
    <source>
        <dbReference type="EMBL" id="KAF2707062.1"/>
    </source>
</evidence>
<keyword evidence="4" id="KW-1185">Reference proteome</keyword>
<evidence type="ECO:0000313" key="4">
    <source>
        <dbReference type="Proteomes" id="UP000799428"/>
    </source>
</evidence>
<dbReference type="Proteomes" id="UP000799428">
    <property type="component" value="Unassembled WGS sequence"/>
</dbReference>
<evidence type="ECO:0000259" key="2">
    <source>
        <dbReference type="PROSITE" id="PS50174"/>
    </source>
</evidence>
<dbReference type="GO" id="GO:0071011">
    <property type="term" value="C:precatalytic spliceosome"/>
    <property type="evidence" value="ECO:0007669"/>
    <property type="project" value="TreeGrafter"/>
</dbReference>
<dbReference type="Pfam" id="PF01585">
    <property type="entry name" value="G-patch"/>
    <property type="match status" value="1"/>
</dbReference>
<feature type="region of interest" description="Disordered" evidence="1">
    <location>
        <begin position="1"/>
        <end position="28"/>
    </location>
</feature>
<feature type="compositionally biased region" description="Pro residues" evidence="1">
    <location>
        <begin position="7"/>
        <end position="17"/>
    </location>
</feature>
<dbReference type="PROSITE" id="PS50174">
    <property type="entry name" value="G_PATCH"/>
    <property type="match status" value="1"/>
</dbReference>
<feature type="compositionally biased region" description="Polar residues" evidence="1">
    <location>
        <begin position="187"/>
        <end position="203"/>
    </location>
</feature>
<dbReference type="EMBL" id="MU005774">
    <property type="protein sequence ID" value="KAF2707062.1"/>
    <property type="molecule type" value="Genomic_DNA"/>
</dbReference>
<dbReference type="InterPro" id="IPR012677">
    <property type="entry name" value="Nucleotide-bd_a/b_plait_sf"/>
</dbReference>
<feature type="region of interest" description="Disordered" evidence="1">
    <location>
        <begin position="176"/>
        <end position="216"/>
    </location>
</feature>
<gene>
    <name evidence="3" type="ORF">K504DRAFT_483262</name>
</gene>
<protein>
    <recommendedName>
        <fullName evidence="2">G-patch domain-containing protein</fullName>
    </recommendedName>
</protein>
<dbReference type="InterPro" id="IPR035979">
    <property type="entry name" value="RBD_domain_sf"/>
</dbReference>
<dbReference type="Gene3D" id="3.30.70.330">
    <property type="match status" value="1"/>
</dbReference>
<sequence length="508" mass="56224">MTSSQPKQPPKGLPNPYGPGGLPNPYKLQADIQAPPVLFDEQAKAELKKTAPKFHNPHSIKRPQAKGNITKKPARAVMAQNPVEHIPTDGNQQRQNFEYYLSTADDDAEINNARAERNYEIKQKAKEAKRMAKKYGNWFPDRSHNPSKYTNLAAYKGLGGYDMKVNAFRNFLRSSSGRPEHHYDGQDGNSPPTESRFRSQSAHYSPPNVASVPNDETGDEAFARRARLSATPQAVVASPPPPPPPPPPPQSPEPAETAPPPPPPPPQAAPYDPTISAPPVTYNHTISAPPVTYSHTISSAPVHYQLPEVQRNVNDRPPVFDSHDERPAKKQKVVSFGARMLAKMGHVEGQGLGKNSDGITTHLEAVKRKGQNKVDENGDRDRIRSAHVFDIRGGLRTAKPEESKFGQPSRVIVTWGCCDGVDLAADADRNDGGVRQEMGDVFQAKFGTVERIHYDADIPSPPVYIEFVDGLSALNAVNRFDEGYEFQGRKIRAQFYMEEKFQAFVYDF</sequence>
<organism evidence="3 4">
    <name type="scientific">Pleomassaria siparia CBS 279.74</name>
    <dbReference type="NCBI Taxonomy" id="1314801"/>
    <lineage>
        <taxon>Eukaryota</taxon>
        <taxon>Fungi</taxon>
        <taxon>Dikarya</taxon>
        <taxon>Ascomycota</taxon>
        <taxon>Pezizomycotina</taxon>
        <taxon>Dothideomycetes</taxon>
        <taxon>Pleosporomycetidae</taxon>
        <taxon>Pleosporales</taxon>
        <taxon>Pleomassariaceae</taxon>
        <taxon>Pleomassaria</taxon>
    </lineage>
</organism>
<dbReference type="InterPro" id="IPR040052">
    <property type="entry name" value="RBM17"/>
</dbReference>
<dbReference type="GO" id="GO:0003676">
    <property type="term" value="F:nucleic acid binding"/>
    <property type="evidence" value="ECO:0007669"/>
    <property type="project" value="InterPro"/>
</dbReference>
<name>A0A6G1K3H1_9PLEO</name>
<proteinExistence type="predicted"/>
<dbReference type="AlphaFoldDB" id="A0A6G1K3H1"/>
<reference evidence="3" key="1">
    <citation type="journal article" date="2020" name="Stud. Mycol.">
        <title>101 Dothideomycetes genomes: a test case for predicting lifestyles and emergence of pathogens.</title>
        <authorList>
            <person name="Haridas S."/>
            <person name="Albert R."/>
            <person name="Binder M."/>
            <person name="Bloem J."/>
            <person name="Labutti K."/>
            <person name="Salamov A."/>
            <person name="Andreopoulos B."/>
            <person name="Baker S."/>
            <person name="Barry K."/>
            <person name="Bills G."/>
            <person name="Bluhm B."/>
            <person name="Cannon C."/>
            <person name="Castanera R."/>
            <person name="Culley D."/>
            <person name="Daum C."/>
            <person name="Ezra D."/>
            <person name="Gonzalez J."/>
            <person name="Henrissat B."/>
            <person name="Kuo A."/>
            <person name="Liang C."/>
            <person name="Lipzen A."/>
            <person name="Lutzoni F."/>
            <person name="Magnuson J."/>
            <person name="Mondo S."/>
            <person name="Nolan M."/>
            <person name="Ohm R."/>
            <person name="Pangilinan J."/>
            <person name="Park H.-J."/>
            <person name="Ramirez L."/>
            <person name="Alfaro M."/>
            <person name="Sun H."/>
            <person name="Tritt A."/>
            <person name="Yoshinaga Y."/>
            <person name="Zwiers L.-H."/>
            <person name="Turgeon B."/>
            <person name="Goodwin S."/>
            <person name="Spatafora J."/>
            <person name="Crous P."/>
            <person name="Grigoriev I."/>
        </authorList>
    </citation>
    <scope>NUCLEOTIDE SEQUENCE</scope>
    <source>
        <strain evidence="3">CBS 279.74</strain>
    </source>
</reference>
<feature type="compositionally biased region" description="Basic residues" evidence="1">
    <location>
        <begin position="50"/>
        <end position="64"/>
    </location>
</feature>
<dbReference type="SMART" id="SM00443">
    <property type="entry name" value="G_patch"/>
    <property type="match status" value="1"/>
</dbReference>
<dbReference type="PANTHER" id="PTHR13288:SF8">
    <property type="entry name" value="SPLICING FACTOR 45"/>
    <property type="match status" value="1"/>
</dbReference>
<dbReference type="GO" id="GO:0045292">
    <property type="term" value="P:mRNA cis splicing, via spliceosome"/>
    <property type="evidence" value="ECO:0007669"/>
    <property type="project" value="InterPro"/>
</dbReference>
<evidence type="ECO:0000256" key="1">
    <source>
        <dbReference type="SAM" id="MobiDB-lite"/>
    </source>
</evidence>
<feature type="region of interest" description="Disordered" evidence="1">
    <location>
        <begin position="229"/>
        <end position="283"/>
    </location>
</feature>
<dbReference type="SUPFAM" id="SSF54928">
    <property type="entry name" value="RNA-binding domain, RBD"/>
    <property type="match status" value="1"/>
</dbReference>
<dbReference type="InterPro" id="IPR000467">
    <property type="entry name" value="G_patch_dom"/>
</dbReference>
<accession>A0A6G1K3H1</accession>
<feature type="region of interest" description="Disordered" evidence="1">
    <location>
        <begin position="49"/>
        <end position="71"/>
    </location>
</feature>
<feature type="domain" description="G-patch" evidence="2">
    <location>
        <begin position="333"/>
        <end position="379"/>
    </location>
</feature>
<feature type="compositionally biased region" description="Pro residues" evidence="1">
    <location>
        <begin position="238"/>
        <end position="268"/>
    </location>
</feature>
<dbReference type="OrthoDB" id="5411533at2759"/>